<reference evidence="4" key="1">
    <citation type="submission" date="2025-08" db="UniProtKB">
        <authorList>
            <consortium name="Ensembl"/>
        </authorList>
    </citation>
    <scope>IDENTIFICATION</scope>
</reference>
<dbReference type="InterPro" id="IPR001623">
    <property type="entry name" value="DnaJ_domain"/>
</dbReference>
<dbReference type="InterPro" id="IPR036869">
    <property type="entry name" value="J_dom_sf"/>
</dbReference>
<accession>A0A8C8VJ71</accession>
<dbReference type="Pfam" id="PF00226">
    <property type="entry name" value="DnaJ"/>
    <property type="match status" value="1"/>
</dbReference>
<dbReference type="PROSITE" id="PS50076">
    <property type="entry name" value="DNAJ_2"/>
    <property type="match status" value="1"/>
</dbReference>
<keyword evidence="5" id="KW-1185">Reference proteome</keyword>
<dbReference type="PROSITE" id="PS00636">
    <property type="entry name" value="DNAJ_1"/>
    <property type="match status" value="1"/>
</dbReference>
<dbReference type="FunFam" id="1.10.287.110:FF:000021">
    <property type="entry name" value="DnaJ (Hsp40) homolog, subfamily B, member 2"/>
    <property type="match status" value="1"/>
</dbReference>
<name>A0A8C8VJ71_9SAUR</name>
<dbReference type="PRINTS" id="PR00625">
    <property type="entry name" value="JDOMAIN"/>
</dbReference>
<keyword evidence="1" id="KW-0143">Chaperone</keyword>
<dbReference type="Proteomes" id="UP000694393">
    <property type="component" value="Unplaced"/>
</dbReference>
<protein>
    <submittedName>
        <fullName evidence="4">DnaJ heat shock protein family (Hsp40) member B8</fullName>
    </submittedName>
</protein>
<dbReference type="GO" id="GO:0030544">
    <property type="term" value="F:Hsp70 protein binding"/>
    <property type="evidence" value="ECO:0007669"/>
    <property type="project" value="InterPro"/>
</dbReference>
<dbReference type="Gene3D" id="1.10.287.110">
    <property type="entry name" value="DnaJ domain"/>
    <property type="match status" value="1"/>
</dbReference>
<dbReference type="AlphaFoldDB" id="A0A8C8VJ71"/>
<dbReference type="SMART" id="SM00271">
    <property type="entry name" value="DnaJ"/>
    <property type="match status" value="1"/>
</dbReference>
<reference evidence="4" key="2">
    <citation type="submission" date="2025-09" db="UniProtKB">
        <authorList>
            <consortium name="Ensembl"/>
        </authorList>
    </citation>
    <scope>IDENTIFICATION</scope>
</reference>
<evidence type="ECO:0000313" key="5">
    <source>
        <dbReference type="Proteomes" id="UP000694393"/>
    </source>
</evidence>
<dbReference type="InterPro" id="IPR018253">
    <property type="entry name" value="DnaJ_domain_CS"/>
</dbReference>
<dbReference type="GO" id="GO:0005737">
    <property type="term" value="C:cytoplasm"/>
    <property type="evidence" value="ECO:0007669"/>
    <property type="project" value="UniProtKB-ARBA"/>
</dbReference>
<dbReference type="PANTHER" id="PTHR45168">
    <property type="entry name" value="DNAJ HOMOLOG SUBFAMILY B MEMBER 2"/>
    <property type="match status" value="1"/>
</dbReference>
<dbReference type="CDD" id="cd06257">
    <property type="entry name" value="DnaJ"/>
    <property type="match status" value="1"/>
</dbReference>
<dbReference type="InterPro" id="IPR043183">
    <property type="entry name" value="DNJB2/6-like"/>
</dbReference>
<evidence type="ECO:0000313" key="4">
    <source>
        <dbReference type="Ensembl" id="ENSPCEP00000011587.1"/>
    </source>
</evidence>
<evidence type="ECO:0000256" key="1">
    <source>
        <dbReference type="ARBA" id="ARBA00023186"/>
    </source>
</evidence>
<proteinExistence type="predicted"/>
<evidence type="ECO:0000259" key="3">
    <source>
        <dbReference type="PROSITE" id="PS50076"/>
    </source>
</evidence>
<sequence length="232" mass="26637">MVNYYEVLGLHQKASQDDIKKSYRKLALKWHPDKNPNNKEEAEKKFKAVAEAYEVLSDPQKRSIYDRSGKESRHRGGRGATGGNYHSPFDSEYIFRNPEEIFREFFGGMDPFARDFWDIPFDNAGNVSENRHRTSGRGASFDTFPDLMESFMSFDSVRPSEHTTFSCKSFGGDMSGSNNFRSVSTSTEVVNGRRITTRKIIENGQERTEVEEDGQLKSIKINGREQLKYTKN</sequence>
<dbReference type="PANTHER" id="PTHR45168:SF4">
    <property type="entry name" value="SIMILAR TO DNAJ HOMOLOG SUBFAMILY B MEMBER 6 (HEAT SHOCK PROTEIN J2) (HSJ-2) (MRJ) (MDJ4)"/>
    <property type="match status" value="1"/>
</dbReference>
<dbReference type="SUPFAM" id="SSF46565">
    <property type="entry name" value="Chaperone J-domain"/>
    <property type="match status" value="1"/>
</dbReference>
<dbReference type="Ensembl" id="ENSPCET00000011967.1">
    <property type="protein sequence ID" value="ENSPCEP00000011587.1"/>
    <property type="gene ID" value="ENSPCEG00000009156.1"/>
</dbReference>
<feature type="region of interest" description="Disordered" evidence="2">
    <location>
        <begin position="63"/>
        <end position="84"/>
    </location>
</feature>
<dbReference type="GO" id="GO:0051082">
    <property type="term" value="F:unfolded protein binding"/>
    <property type="evidence" value="ECO:0007669"/>
    <property type="project" value="InterPro"/>
</dbReference>
<organism evidence="4 5">
    <name type="scientific">Pelusios castaneus</name>
    <name type="common">West African mud turtle</name>
    <dbReference type="NCBI Taxonomy" id="367368"/>
    <lineage>
        <taxon>Eukaryota</taxon>
        <taxon>Metazoa</taxon>
        <taxon>Chordata</taxon>
        <taxon>Craniata</taxon>
        <taxon>Vertebrata</taxon>
        <taxon>Euteleostomi</taxon>
        <taxon>Archelosauria</taxon>
        <taxon>Testudinata</taxon>
        <taxon>Testudines</taxon>
        <taxon>Pleurodira</taxon>
        <taxon>Pelomedusidae</taxon>
        <taxon>Pelusios</taxon>
    </lineage>
</organism>
<evidence type="ECO:0000256" key="2">
    <source>
        <dbReference type="SAM" id="MobiDB-lite"/>
    </source>
</evidence>
<feature type="domain" description="J" evidence="3">
    <location>
        <begin position="3"/>
        <end position="69"/>
    </location>
</feature>